<keyword evidence="2" id="KW-0418">Kinase</keyword>
<name>A0A1H3V3K7_9PSED</name>
<protein>
    <submittedName>
        <fullName evidence="2">Histidine kinase-, DNA gyrase B-, and HSP90-like ATPase</fullName>
    </submittedName>
</protein>
<reference evidence="2 3" key="1">
    <citation type="submission" date="2016-10" db="EMBL/GenBank/DDBJ databases">
        <authorList>
            <person name="de Groot N.N."/>
        </authorList>
    </citation>
    <scope>NUCLEOTIDE SEQUENCE [LARGE SCALE GENOMIC DNA]</scope>
    <source>
        <strain evidence="2 3">ICMP 14252</strain>
    </source>
</reference>
<dbReference type="InterPro" id="IPR036890">
    <property type="entry name" value="HATPase_C_sf"/>
</dbReference>
<sequence length="1000" mass="113211">MAKFSVRARAVDMLGRQQIAGIPTAIHELFKNSHDAYATRVEADFIRSQRLLIIRDNGLGMTLEDFTNKWLALGTESKLGLNKDPAKVWTGPKELPYRPVLGEKGIGRLAIATIAPITFAMSRAVRENGCENIVASLVCWELFEVPGLNIDQIEVPVEQFLGLPTASDIKMMLQKVIDNAELILPLNSEKRTQILENLHSYSLDVVAYDRWFASIAVAEDDDAKSLSLEGLNYGTHFYLSPTDEILSVDVDEDEQTRDAPPLKRVLLGFGNAMQDGIDPPIKAEFRDHKPSGLVNELILGDSFFNERDLLKADHLFEGRFDEFGQFVGTLNIYKGVAEPYVLNWPGNGGKQTECGAFTVRLAAVQGRSSESLLDPETHKEMMDKLWRYGGFYVYRDGIRVLPYGQSDYDWLRIENRRTLAAKDWFFSHRRMIGYVAIDSSENSTLIEKAGREGFRENKAFRQFRAILENWLKELAKDYFRERAEHGSEFRETRAELQTKADLLIRRSKQVAGRRNEFKISLGKIFDSINRGDPSSAVIKIIEGLKSNLCSLDNAFPEFISTDSTEFEQQAYRDVDSLEKGLLLSRPRTFSPSKEDSEAFNNYVEWFENFRISELEPARKQVAEIVSVFRSRFDIKIQQRDRAVLAINAEKNEAMKNLRQMRSDAEAELSRVDYDIKQLLKSSFDQFKNAAEEVVIDLNRSDLDGLTSAEAFLRQRELELRMVSQLSSKKQIFESIFRQLQGFRVDVSERTTPEETIAALEARISELEDQVSLYNDLAQAGGAVGIIGHELDNVVGGIRDSIREIKPWADGTAGLDEAYEKLRVNFDHVDGYLSLFAPLSRRVRRNLVDVTGAMILRYLQDAFIDRLKKTGIELIVTKDFERFSINTYASTVLASFVNVIDNAIFWIVSYRESDKWIKLDADSKGFTIENGGPGIPVRIANQIFDFGVSMKPNGRGMGLSVSRDALKSVGLDLELISSGVDRSPVFRIAKEVMDVMENNDV</sequence>
<dbReference type="Gene3D" id="3.30.565.10">
    <property type="entry name" value="Histidine kinase-like ATPase, C-terminal domain"/>
    <property type="match status" value="2"/>
</dbReference>
<dbReference type="Pfam" id="PF02518">
    <property type="entry name" value="HATPase_c"/>
    <property type="match status" value="1"/>
</dbReference>
<organism evidence="2 3">
    <name type="scientific">Pseudomonas salomonii</name>
    <dbReference type="NCBI Taxonomy" id="191391"/>
    <lineage>
        <taxon>Bacteria</taxon>
        <taxon>Pseudomonadati</taxon>
        <taxon>Pseudomonadota</taxon>
        <taxon>Gammaproteobacteria</taxon>
        <taxon>Pseudomonadales</taxon>
        <taxon>Pseudomonadaceae</taxon>
        <taxon>Pseudomonas</taxon>
    </lineage>
</organism>
<dbReference type="InterPro" id="IPR043836">
    <property type="entry name" value="DHp"/>
</dbReference>
<dbReference type="SMART" id="SM00387">
    <property type="entry name" value="HATPase_c"/>
    <property type="match status" value="1"/>
</dbReference>
<evidence type="ECO:0000313" key="2">
    <source>
        <dbReference type="EMBL" id="SDZ69262.1"/>
    </source>
</evidence>
<dbReference type="EMBL" id="FNOX01000025">
    <property type="protein sequence ID" value="SDZ69262.1"/>
    <property type="molecule type" value="Genomic_DNA"/>
</dbReference>
<dbReference type="PROSITE" id="PS50109">
    <property type="entry name" value="HIS_KIN"/>
    <property type="match status" value="1"/>
</dbReference>
<dbReference type="RefSeq" id="WP_069787043.1">
    <property type="nucleotide sequence ID" value="NZ_FNOX01000025.1"/>
</dbReference>
<gene>
    <name evidence="2" type="ORF">SAMN05216247_12530</name>
</gene>
<dbReference type="Pfam" id="PF13589">
    <property type="entry name" value="HATPase_c_3"/>
    <property type="match status" value="1"/>
</dbReference>
<proteinExistence type="predicted"/>
<feature type="domain" description="Histidine kinase" evidence="1">
    <location>
        <begin position="785"/>
        <end position="993"/>
    </location>
</feature>
<dbReference type="Proteomes" id="UP000182902">
    <property type="component" value="Unassembled WGS sequence"/>
</dbReference>
<dbReference type="Pfam" id="PF19191">
    <property type="entry name" value="HEF_HK"/>
    <property type="match status" value="1"/>
</dbReference>
<accession>A0A1H3V3K7</accession>
<keyword evidence="2" id="KW-0808">Transferase</keyword>
<dbReference type="GO" id="GO:0016301">
    <property type="term" value="F:kinase activity"/>
    <property type="evidence" value="ECO:0007669"/>
    <property type="project" value="UniProtKB-KW"/>
</dbReference>
<dbReference type="InterPro" id="IPR003594">
    <property type="entry name" value="HATPase_dom"/>
</dbReference>
<dbReference type="InterPro" id="IPR005467">
    <property type="entry name" value="His_kinase_dom"/>
</dbReference>
<dbReference type="AlphaFoldDB" id="A0A1H3V3K7"/>
<evidence type="ECO:0000259" key="1">
    <source>
        <dbReference type="PROSITE" id="PS50109"/>
    </source>
</evidence>
<evidence type="ECO:0000313" key="3">
    <source>
        <dbReference type="Proteomes" id="UP000182902"/>
    </source>
</evidence>
<dbReference type="SUPFAM" id="SSF55874">
    <property type="entry name" value="ATPase domain of HSP90 chaperone/DNA topoisomerase II/histidine kinase"/>
    <property type="match status" value="2"/>
</dbReference>